<sequence>MENAFESSIFNSAKDKPLTLFLKQKDKLSSLHPDMSDSMINMKILRKFGGELENAMKCRCVELCSSEDYINIMEYIITRTRIGKTWTRTPVESKIVPKNSRDDNRPEKPVLQCHKCGITSNLASNCTKMTKIN</sequence>
<dbReference type="AlphaFoldDB" id="A0A9Q3DTL9"/>
<accession>A0A9Q3DTL9</accession>
<dbReference type="EMBL" id="AVOT02020709">
    <property type="protein sequence ID" value="MBW0509054.1"/>
    <property type="molecule type" value="Genomic_DNA"/>
</dbReference>
<dbReference type="Proteomes" id="UP000765509">
    <property type="component" value="Unassembled WGS sequence"/>
</dbReference>
<reference evidence="1" key="1">
    <citation type="submission" date="2021-03" db="EMBL/GenBank/DDBJ databases">
        <title>Draft genome sequence of rust myrtle Austropuccinia psidii MF-1, a brazilian biotype.</title>
        <authorList>
            <person name="Quecine M.C."/>
            <person name="Pachon D.M.R."/>
            <person name="Bonatelli M.L."/>
            <person name="Correr F.H."/>
            <person name="Franceschini L.M."/>
            <person name="Leite T.F."/>
            <person name="Margarido G.R.A."/>
            <person name="Almeida C.A."/>
            <person name="Ferrarezi J.A."/>
            <person name="Labate C.A."/>
        </authorList>
    </citation>
    <scope>NUCLEOTIDE SEQUENCE</scope>
    <source>
        <strain evidence="1">MF-1</strain>
    </source>
</reference>
<proteinExistence type="predicted"/>
<gene>
    <name evidence="1" type="ORF">O181_048769</name>
</gene>
<name>A0A9Q3DTL9_9BASI</name>
<keyword evidence="2" id="KW-1185">Reference proteome</keyword>
<evidence type="ECO:0000313" key="1">
    <source>
        <dbReference type="EMBL" id="MBW0509054.1"/>
    </source>
</evidence>
<protein>
    <submittedName>
        <fullName evidence="1">Uncharacterized protein</fullName>
    </submittedName>
</protein>
<comment type="caution">
    <text evidence="1">The sequence shown here is derived from an EMBL/GenBank/DDBJ whole genome shotgun (WGS) entry which is preliminary data.</text>
</comment>
<evidence type="ECO:0000313" key="2">
    <source>
        <dbReference type="Proteomes" id="UP000765509"/>
    </source>
</evidence>
<organism evidence="1 2">
    <name type="scientific">Austropuccinia psidii MF-1</name>
    <dbReference type="NCBI Taxonomy" id="1389203"/>
    <lineage>
        <taxon>Eukaryota</taxon>
        <taxon>Fungi</taxon>
        <taxon>Dikarya</taxon>
        <taxon>Basidiomycota</taxon>
        <taxon>Pucciniomycotina</taxon>
        <taxon>Pucciniomycetes</taxon>
        <taxon>Pucciniales</taxon>
        <taxon>Sphaerophragmiaceae</taxon>
        <taxon>Austropuccinia</taxon>
    </lineage>
</organism>